<reference evidence="12 13" key="1">
    <citation type="submission" date="2023-07" db="EMBL/GenBank/DDBJ databases">
        <title>Genomic Encyclopedia of Type Strains, Phase IV (KMG-IV): sequencing the most valuable type-strain genomes for metagenomic binning, comparative biology and taxonomic classification.</title>
        <authorList>
            <person name="Goeker M."/>
        </authorList>
    </citation>
    <scope>NUCLEOTIDE SEQUENCE [LARGE SCALE GENOMIC DNA]</scope>
    <source>
        <strain evidence="12 13">DSM 46876</strain>
    </source>
</reference>
<dbReference type="Pfam" id="PF01135">
    <property type="entry name" value="PCMT"/>
    <property type="match status" value="1"/>
</dbReference>
<evidence type="ECO:0000313" key="12">
    <source>
        <dbReference type="EMBL" id="MDQ0418150.1"/>
    </source>
</evidence>
<dbReference type="GO" id="GO:0032259">
    <property type="term" value="P:methylation"/>
    <property type="evidence" value="ECO:0007669"/>
    <property type="project" value="UniProtKB-KW"/>
</dbReference>
<keyword evidence="6 12" id="KW-0489">Methyltransferase</keyword>
<evidence type="ECO:0000256" key="1">
    <source>
        <dbReference type="ARBA" id="ARBA00004496"/>
    </source>
</evidence>
<dbReference type="PANTHER" id="PTHR11579">
    <property type="entry name" value="PROTEIN-L-ISOASPARTATE O-METHYLTRANSFERASE"/>
    <property type="match status" value="1"/>
</dbReference>
<keyword evidence="8" id="KW-0949">S-adenosyl-L-methionine</keyword>
<evidence type="ECO:0000256" key="6">
    <source>
        <dbReference type="ARBA" id="ARBA00022603"/>
    </source>
</evidence>
<comment type="caution">
    <text evidence="12">The sequence shown here is derived from an EMBL/GenBank/DDBJ whole genome shotgun (WGS) entry which is preliminary data.</text>
</comment>
<proteinExistence type="inferred from homology"/>
<dbReference type="SUPFAM" id="SSF53335">
    <property type="entry name" value="S-adenosyl-L-methionine-dependent methyltransferases"/>
    <property type="match status" value="1"/>
</dbReference>
<evidence type="ECO:0000256" key="2">
    <source>
        <dbReference type="ARBA" id="ARBA00005369"/>
    </source>
</evidence>
<dbReference type="GO" id="GO:0005737">
    <property type="term" value="C:cytoplasm"/>
    <property type="evidence" value="ECO:0007669"/>
    <property type="project" value="UniProtKB-SubCell"/>
</dbReference>
<evidence type="ECO:0000256" key="9">
    <source>
        <dbReference type="ARBA" id="ARBA00030757"/>
    </source>
</evidence>
<gene>
    <name evidence="12" type="ORF">J2Z48_002339</name>
</gene>
<evidence type="ECO:0000256" key="11">
    <source>
        <dbReference type="ARBA" id="ARBA00031350"/>
    </source>
</evidence>
<evidence type="ECO:0000313" key="13">
    <source>
        <dbReference type="Proteomes" id="UP001238450"/>
    </source>
</evidence>
<evidence type="ECO:0000256" key="4">
    <source>
        <dbReference type="ARBA" id="ARBA00013346"/>
    </source>
</evidence>
<dbReference type="PANTHER" id="PTHR11579:SF0">
    <property type="entry name" value="PROTEIN-L-ISOASPARTATE(D-ASPARTATE) O-METHYLTRANSFERASE"/>
    <property type="match status" value="1"/>
</dbReference>
<keyword evidence="5" id="KW-0963">Cytoplasm</keyword>
<organism evidence="12 13">
    <name type="scientific">Croceifilum oryzae</name>
    <dbReference type="NCBI Taxonomy" id="1553429"/>
    <lineage>
        <taxon>Bacteria</taxon>
        <taxon>Bacillati</taxon>
        <taxon>Bacillota</taxon>
        <taxon>Bacilli</taxon>
        <taxon>Bacillales</taxon>
        <taxon>Thermoactinomycetaceae</taxon>
        <taxon>Croceifilum</taxon>
    </lineage>
</organism>
<dbReference type="AlphaFoldDB" id="A0AAJ1WSW1"/>
<dbReference type="EMBL" id="JAUSUV010000009">
    <property type="protein sequence ID" value="MDQ0418150.1"/>
    <property type="molecule type" value="Genomic_DNA"/>
</dbReference>
<protein>
    <recommendedName>
        <fullName evidence="4">Protein-L-isoaspartate O-methyltransferase</fullName>
        <ecNumber evidence="3">2.1.1.77</ecNumber>
    </recommendedName>
    <alternativeName>
        <fullName evidence="11">L-isoaspartyl protein carboxyl methyltransferase</fullName>
    </alternativeName>
    <alternativeName>
        <fullName evidence="9">Protein L-isoaspartyl methyltransferase</fullName>
    </alternativeName>
    <alternativeName>
        <fullName evidence="10">Protein-beta-aspartate methyltransferase</fullName>
    </alternativeName>
</protein>
<evidence type="ECO:0000256" key="3">
    <source>
        <dbReference type="ARBA" id="ARBA00011890"/>
    </source>
</evidence>
<dbReference type="Gene3D" id="3.40.50.150">
    <property type="entry name" value="Vaccinia Virus protein VP39"/>
    <property type="match status" value="1"/>
</dbReference>
<dbReference type="EC" id="2.1.1.77" evidence="3"/>
<evidence type="ECO:0000256" key="7">
    <source>
        <dbReference type="ARBA" id="ARBA00022679"/>
    </source>
</evidence>
<comment type="similarity">
    <text evidence="2">Belongs to the methyltransferase superfamily. L-isoaspartyl/D-aspartyl protein methyltransferase family.</text>
</comment>
<evidence type="ECO:0000256" key="10">
    <source>
        <dbReference type="ARBA" id="ARBA00031323"/>
    </source>
</evidence>
<evidence type="ECO:0000256" key="5">
    <source>
        <dbReference type="ARBA" id="ARBA00022490"/>
    </source>
</evidence>
<keyword evidence="7 12" id="KW-0808">Transferase</keyword>
<sequence length="330" mass="36718">MTRVDQVLQQVDYDYFVVKEDGKMITQSTASGAIQNGLEMLDVKAGQHVMEIGTGSGFSGALLATLVGATGSVVSIDIEPHLTSRARELCENKELNHIFHATRDGRKGFESGKPYDRIIAWTTPESFPVAWSDQLQEGGLIVIPFQVLPIARCIVTVCLRKVNGVLQGESVSDEGYIMMSTEPMQDLTAGYQMQAELIKEGEEAIWASSMWMKSNPDKEWLDKFAVTQSESSTFEETGEEIRPYLLGINPEGLTSAFHPETGYWIGYSSLTGFALVSGREPKKWLITDQSHADVLCSWWDEWKKLDKPSFEQLQPVLVGDRVEVRLKGGE</sequence>
<evidence type="ECO:0000256" key="8">
    <source>
        <dbReference type="ARBA" id="ARBA00022691"/>
    </source>
</evidence>
<accession>A0AAJ1WSW1</accession>
<dbReference type="GO" id="GO:0004719">
    <property type="term" value="F:protein-L-isoaspartate (D-aspartate) O-methyltransferase activity"/>
    <property type="evidence" value="ECO:0007669"/>
    <property type="project" value="UniProtKB-EC"/>
</dbReference>
<dbReference type="CDD" id="cd02440">
    <property type="entry name" value="AdoMet_MTases"/>
    <property type="match status" value="1"/>
</dbReference>
<name>A0AAJ1WSW1_9BACL</name>
<keyword evidence="13" id="KW-1185">Reference proteome</keyword>
<dbReference type="RefSeq" id="WP_307253660.1">
    <property type="nucleotide sequence ID" value="NZ_JAUSUV010000009.1"/>
</dbReference>
<dbReference type="Proteomes" id="UP001238450">
    <property type="component" value="Unassembled WGS sequence"/>
</dbReference>
<dbReference type="InterPro" id="IPR029063">
    <property type="entry name" value="SAM-dependent_MTases_sf"/>
</dbReference>
<dbReference type="InterPro" id="IPR000682">
    <property type="entry name" value="PCMT"/>
</dbReference>
<comment type="subcellular location">
    <subcellularLocation>
        <location evidence="1">Cytoplasm</location>
    </subcellularLocation>
</comment>